<reference evidence="1" key="1">
    <citation type="submission" date="2014-11" db="EMBL/GenBank/DDBJ databases">
        <authorList>
            <person name="Amaro Gonzalez C."/>
        </authorList>
    </citation>
    <scope>NUCLEOTIDE SEQUENCE</scope>
</reference>
<protein>
    <submittedName>
        <fullName evidence="1">Uncharacterized protein</fullName>
    </submittedName>
</protein>
<name>A0A0E9TBU0_ANGAN</name>
<sequence length="48" mass="5639">MRNLLSMAQVKKSKSHAACFTIRVHPEFLSIEKRKQSLFMMAQMQQEV</sequence>
<reference evidence="1" key="2">
    <citation type="journal article" date="2015" name="Fish Shellfish Immunol.">
        <title>Early steps in the European eel (Anguilla anguilla)-Vibrio vulnificus interaction in the gills: Role of the RtxA13 toxin.</title>
        <authorList>
            <person name="Callol A."/>
            <person name="Pajuelo D."/>
            <person name="Ebbesson L."/>
            <person name="Teles M."/>
            <person name="MacKenzie S."/>
            <person name="Amaro C."/>
        </authorList>
    </citation>
    <scope>NUCLEOTIDE SEQUENCE</scope>
</reference>
<evidence type="ECO:0000313" key="1">
    <source>
        <dbReference type="EMBL" id="JAH51071.1"/>
    </source>
</evidence>
<dbReference type="AlphaFoldDB" id="A0A0E9TBU0"/>
<dbReference type="EMBL" id="GBXM01057506">
    <property type="protein sequence ID" value="JAH51071.1"/>
    <property type="molecule type" value="Transcribed_RNA"/>
</dbReference>
<proteinExistence type="predicted"/>
<accession>A0A0E9TBU0</accession>
<organism evidence="1">
    <name type="scientific">Anguilla anguilla</name>
    <name type="common">European freshwater eel</name>
    <name type="synonym">Muraena anguilla</name>
    <dbReference type="NCBI Taxonomy" id="7936"/>
    <lineage>
        <taxon>Eukaryota</taxon>
        <taxon>Metazoa</taxon>
        <taxon>Chordata</taxon>
        <taxon>Craniata</taxon>
        <taxon>Vertebrata</taxon>
        <taxon>Euteleostomi</taxon>
        <taxon>Actinopterygii</taxon>
        <taxon>Neopterygii</taxon>
        <taxon>Teleostei</taxon>
        <taxon>Anguilliformes</taxon>
        <taxon>Anguillidae</taxon>
        <taxon>Anguilla</taxon>
    </lineage>
</organism>